<dbReference type="EMBL" id="BAAAGE010000001">
    <property type="protein sequence ID" value="GAA0712043.1"/>
    <property type="molecule type" value="Genomic_DNA"/>
</dbReference>
<name>A0ABN1IG22_9FLAO</name>
<evidence type="ECO:0000256" key="1">
    <source>
        <dbReference type="SAM" id="SignalP"/>
    </source>
</evidence>
<evidence type="ECO:0000313" key="3">
    <source>
        <dbReference type="Proteomes" id="UP001501758"/>
    </source>
</evidence>
<comment type="caution">
    <text evidence="2">The sequence shown here is derived from an EMBL/GenBank/DDBJ whole genome shotgun (WGS) entry which is preliminary data.</text>
</comment>
<reference evidence="2 3" key="1">
    <citation type="journal article" date="2019" name="Int. J. Syst. Evol. Microbiol.">
        <title>The Global Catalogue of Microorganisms (GCM) 10K type strain sequencing project: providing services to taxonomists for standard genome sequencing and annotation.</title>
        <authorList>
            <consortium name="The Broad Institute Genomics Platform"/>
            <consortium name="The Broad Institute Genome Sequencing Center for Infectious Disease"/>
            <person name="Wu L."/>
            <person name="Ma J."/>
        </authorList>
    </citation>
    <scope>NUCLEOTIDE SEQUENCE [LARGE SCALE GENOMIC DNA]</scope>
    <source>
        <strain evidence="2 3">JCM 15974</strain>
    </source>
</reference>
<accession>A0ABN1IG22</accession>
<proteinExistence type="predicted"/>
<sequence>MKIMKPCIFIVALLFFSALSSQSIERTVIGSSGTTLSNASVSLDFTVGELMVTTLSNGTTTLNQGFHQELIILQLKLSPVVFLQGPLITSGTVIMDDSLRSNGLLPTTSPYADSLTCEARVFDITGNNAIVDWVWVSLRDKNDPTIVLASQSAFVQADGDIVGIDGTSVLEFDSPSDSYYIAVNHRNHIAVMSANTIGLNTSTATIIDLSDATASVFGGSNSVVDMGNGIFAMIAGDFDENGQIQNTDTNAVIQLLGISGYNKADMDMNGQVQNSDINGILNTNIGKGVQF</sequence>
<protein>
    <recommendedName>
        <fullName evidence="4">Dockerin domain-containing protein</fullName>
    </recommendedName>
</protein>
<gene>
    <name evidence="2" type="ORF">GCM10009430_02070</name>
</gene>
<evidence type="ECO:0008006" key="4">
    <source>
        <dbReference type="Google" id="ProtNLM"/>
    </source>
</evidence>
<feature type="chain" id="PRO_5046340769" description="Dockerin domain-containing protein" evidence="1">
    <location>
        <begin position="24"/>
        <end position="291"/>
    </location>
</feature>
<keyword evidence="3" id="KW-1185">Reference proteome</keyword>
<keyword evidence="1" id="KW-0732">Signal</keyword>
<dbReference type="Proteomes" id="UP001501758">
    <property type="component" value="Unassembled WGS sequence"/>
</dbReference>
<evidence type="ECO:0000313" key="2">
    <source>
        <dbReference type="EMBL" id="GAA0712043.1"/>
    </source>
</evidence>
<organism evidence="2 3">
    <name type="scientific">Aquimarina litoralis</name>
    <dbReference type="NCBI Taxonomy" id="584605"/>
    <lineage>
        <taxon>Bacteria</taxon>
        <taxon>Pseudomonadati</taxon>
        <taxon>Bacteroidota</taxon>
        <taxon>Flavobacteriia</taxon>
        <taxon>Flavobacteriales</taxon>
        <taxon>Flavobacteriaceae</taxon>
        <taxon>Aquimarina</taxon>
    </lineage>
</organism>
<feature type="signal peptide" evidence="1">
    <location>
        <begin position="1"/>
        <end position="23"/>
    </location>
</feature>